<dbReference type="PANTHER" id="PTHR42866">
    <property type="entry name" value="3-DEOXY-MANNO-OCTULOSONATE CYTIDYLYLTRANSFERASE"/>
    <property type="match status" value="1"/>
</dbReference>
<dbReference type="Proteomes" id="UP000179880">
    <property type="component" value="Unassembled WGS sequence"/>
</dbReference>
<accession>A0A1F6WK84</accession>
<evidence type="ECO:0008006" key="3">
    <source>
        <dbReference type="Google" id="ProtNLM"/>
    </source>
</evidence>
<dbReference type="SUPFAM" id="SSF53448">
    <property type="entry name" value="Nucleotide-diphospho-sugar transferases"/>
    <property type="match status" value="1"/>
</dbReference>
<dbReference type="Gene3D" id="3.90.550.10">
    <property type="entry name" value="Spore Coat Polysaccharide Biosynthesis Protein SpsA, Chain A"/>
    <property type="match status" value="1"/>
</dbReference>
<dbReference type="PANTHER" id="PTHR42866:SF1">
    <property type="entry name" value="SPORE COAT POLYSACCHARIDE BIOSYNTHESIS PROTEIN SPSF"/>
    <property type="match status" value="1"/>
</dbReference>
<organism evidence="1 2">
    <name type="scientific">Candidatus Nomurabacteria bacterium RIFCSPHIGHO2_02_FULL_42_24</name>
    <dbReference type="NCBI Taxonomy" id="1801757"/>
    <lineage>
        <taxon>Bacteria</taxon>
        <taxon>Candidatus Nomuraibacteriota</taxon>
    </lineage>
</organism>
<dbReference type="CDD" id="cd02518">
    <property type="entry name" value="GT2_SpsF"/>
    <property type="match status" value="1"/>
</dbReference>
<proteinExistence type="predicted"/>
<gene>
    <name evidence="1" type="ORF">A3B93_00110</name>
</gene>
<dbReference type="AlphaFoldDB" id="A0A1F6WK84"/>
<protein>
    <recommendedName>
        <fullName evidence="3">Acylneuraminate cytidylyltransferase</fullName>
    </recommendedName>
</protein>
<reference evidence="1 2" key="1">
    <citation type="journal article" date="2016" name="Nat. Commun.">
        <title>Thousands of microbial genomes shed light on interconnected biogeochemical processes in an aquifer system.</title>
        <authorList>
            <person name="Anantharaman K."/>
            <person name="Brown C.T."/>
            <person name="Hug L.A."/>
            <person name="Sharon I."/>
            <person name="Castelle C.J."/>
            <person name="Probst A.J."/>
            <person name="Thomas B.C."/>
            <person name="Singh A."/>
            <person name="Wilkins M.J."/>
            <person name="Karaoz U."/>
            <person name="Brodie E.L."/>
            <person name="Williams K.H."/>
            <person name="Hubbard S.S."/>
            <person name="Banfield J.F."/>
        </authorList>
    </citation>
    <scope>NUCLEOTIDE SEQUENCE [LARGE SCALE GENOMIC DNA]</scope>
</reference>
<dbReference type="GO" id="GO:0005829">
    <property type="term" value="C:cytosol"/>
    <property type="evidence" value="ECO:0007669"/>
    <property type="project" value="TreeGrafter"/>
</dbReference>
<dbReference type="EMBL" id="MFUH01000006">
    <property type="protein sequence ID" value="OGI82288.1"/>
    <property type="molecule type" value="Genomic_DNA"/>
</dbReference>
<dbReference type="InterPro" id="IPR003329">
    <property type="entry name" value="Cytidylyl_trans"/>
</dbReference>
<sequence>MIAAIIQSRMGSTRLPGKVLKRTEGKTLLEHMIGRVRRAKTPDKIIVATTENPKDDALADFVKKLDIEIFRGSEEDVLERYYGAAKKFSAEHIVRLTADCPLMDPEVVDEAVNFYTNGNYDYVSNVNPPTYPWGMDVEVFSFGALERAYKEARLEPEREHVTPYIRNHPEIFSIGNVEYKENFANLRITVDNPEDFAVVSGVFKELYPQKKNFGLQDILNLHKEKPEVFLANSHIKRI</sequence>
<dbReference type="Pfam" id="PF02348">
    <property type="entry name" value="CTP_transf_3"/>
    <property type="match status" value="1"/>
</dbReference>
<evidence type="ECO:0000313" key="1">
    <source>
        <dbReference type="EMBL" id="OGI82288.1"/>
    </source>
</evidence>
<dbReference type="InterPro" id="IPR029044">
    <property type="entry name" value="Nucleotide-diphossugar_trans"/>
</dbReference>
<name>A0A1F6WK84_9BACT</name>
<evidence type="ECO:0000313" key="2">
    <source>
        <dbReference type="Proteomes" id="UP000179880"/>
    </source>
</evidence>
<comment type="caution">
    <text evidence="1">The sequence shown here is derived from an EMBL/GenBank/DDBJ whole genome shotgun (WGS) entry which is preliminary data.</text>
</comment>